<dbReference type="RefSeq" id="WP_158287157.1">
    <property type="nucleotide sequence ID" value="NZ_JABUHM010000013.1"/>
</dbReference>
<comment type="caution">
    <text evidence="3">The sequence shown here is derived from an EMBL/GenBank/DDBJ whole genome shotgun (WGS) entry which is preliminary data.</text>
</comment>
<dbReference type="Proteomes" id="UP000295689">
    <property type="component" value="Unassembled WGS sequence"/>
</dbReference>
<gene>
    <name evidence="3" type="ORF">EV146_111233</name>
</gene>
<feature type="region of interest" description="Disordered" evidence="1">
    <location>
        <begin position="249"/>
        <end position="271"/>
    </location>
</feature>
<proteinExistence type="predicted"/>
<dbReference type="AlphaFoldDB" id="A0A4R2B6R9"/>
<evidence type="ECO:0000313" key="3">
    <source>
        <dbReference type="EMBL" id="TCN22391.1"/>
    </source>
</evidence>
<sequence length="286" mass="30859">MFKKILAIFLVITGLYIVISSLPILNWIGLGNGAMEAAVSERTDEISINTSSIHTIIIPDKRSDVKAEYDGKGKVEVDQKGDKIVVTAKGPRFGFFSFKQRGDLKLYIPEDYDQDMNIKVGSGSLEFAGDSAKDPYQLNKLSLNVGSGRMEVQNIKANHVEHDISSGFMKVNSLSAKFGSFEVSSGSLHAEDYTGAFEAEVSSGELNLEVKKLTGPAEIEVSSGKADLNLPDDADFTLNSKVSSGSVNNDFQLTDKSSGKNRLSGTHGSGTHKINLDVSSGNIYLH</sequence>
<evidence type="ECO:0000313" key="4">
    <source>
        <dbReference type="Proteomes" id="UP000295689"/>
    </source>
</evidence>
<evidence type="ECO:0000259" key="2">
    <source>
        <dbReference type="Pfam" id="PF13349"/>
    </source>
</evidence>
<reference evidence="3 4" key="1">
    <citation type="journal article" date="2015" name="Stand. Genomic Sci.">
        <title>Genomic Encyclopedia of Bacterial and Archaeal Type Strains, Phase III: the genomes of soil and plant-associated and newly described type strains.</title>
        <authorList>
            <person name="Whitman W.B."/>
            <person name="Woyke T."/>
            <person name="Klenk H.P."/>
            <person name="Zhou Y."/>
            <person name="Lilburn T.G."/>
            <person name="Beck B.J."/>
            <person name="De Vos P."/>
            <person name="Vandamme P."/>
            <person name="Eisen J.A."/>
            <person name="Garrity G."/>
            <person name="Hugenholtz P."/>
            <person name="Kyrpides N.C."/>
        </authorList>
    </citation>
    <scope>NUCLEOTIDE SEQUENCE [LARGE SCALE GENOMIC DNA]</scope>
    <source>
        <strain evidence="3 4">CV53</strain>
    </source>
</reference>
<evidence type="ECO:0000256" key="1">
    <source>
        <dbReference type="SAM" id="MobiDB-lite"/>
    </source>
</evidence>
<name>A0A4R2B6R9_9BACI</name>
<dbReference type="Pfam" id="PF13349">
    <property type="entry name" value="DUF4097"/>
    <property type="match status" value="1"/>
</dbReference>
<feature type="compositionally biased region" description="Polar residues" evidence="1">
    <location>
        <begin position="249"/>
        <end position="266"/>
    </location>
</feature>
<organism evidence="3 4">
    <name type="scientific">Mesobacillus foraminis</name>
    <dbReference type="NCBI Taxonomy" id="279826"/>
    <lineage>
        <taxon>Bacteria</taxon>
        <taxon>Bacillati</taxon>
        <taxon>Bacillota</taxon>
        <taxon>Bacilli</taxon>
        <taxon>Bacillales</taxon>
        <taxon>Bacillaceae</taxon>
        <taxon>Mesobacillus</taxon>
    </lineage>
</organism>
<dbReference type="EMBL" id="SLVV01000011">
    <property type="protein sequence ID" value="TCN22391.1"/>
    <property type="molecule type" value="Genomic_DNA"/>
</dbReference>
<accession>A0A4R2B6R9</accession>
<dbReference type="InterPro" id="IPR025164">
    <property type="entry name" value="Toastrack_DUF4097"/>
</dbReference>
<keyword evidence="4" id="KW-1185">Reference proteome</keyword>
<protein>
    <submittedName>
        <fullName evidence="3">Lia operon protein LiaG</fullName>
    </submittedName>
</protein>
<feature type="domain" description="DUF4097" evidence="2">
    <location>
        <begin position="44"/>
        <end position="285"/>
    </location>
</feature>